<dbReference type="RefSeq" id="WP_112375865.1">
    <property type="nucleotide sequence ID" value="NZ_CP068086.1"/>
</dbReference>
<evidence type="ECO:0000313" key="5">
    <source>
        <dbReference type="Proteomes" id="UP000251241"/>
    </source>
</evidence>
<dbReference type="EMBL" id="UAUU01000011">
    <property type="protein sequence ID" value="SPZ92404.1"/>
    <property type="molecule type" value="Genomic_DNA"/>
</dbReference>
<feature type="domain" description="CAAX prenyl protease 2/Lysostaphin resistance protein A-like" evidence="2">
    <location>
        <begin position="73"/>
        <end position="168"/>
    </location>
</feature>
<dbReference type="Proteomes" id="UP000251241">
    <property type="component" value="Unassembled WGS sequence"/>
</dbReference>
<proteinExistence type="predicted"/>
<keyword evidence="1" id="KW-0472">Membrane</keyword>
<keyword evidence="3" id="KW-0378">Hydrolase</keyword>
<dbReference type="EMBL" id="CABWMV010000003">
    <property type="protein sequence ID" value="VXC37049.1"/>
    <property type="molecule type" value="Genomic_DNA"/>
</dbReference>
<dbReference type="GO" id="GO:0004175">
    <property type="term" value="F:endopeptidase activity"/>
    <property type="evidence" value="ECO:0007669"/>
    <property type="project" value="UniProtKB-ARBA"/>
</dbReference>
<dbReference type="PANTHER" id="PTHR36435">
    <property type="entry name" value="SLR1288 PROTEIN"/>
    <property type="match status" value="1"/>
</dbReference>
<evidence type="ECO:0000313" key="3">
    <source>
        <dbReference type="EMBL" id="SPZ92404.1"/>
    </source>
</evidence>
<dbReference type="InterPro" id="IPR003675">
    <property type="entry name" value="Rce1/LyrA-like_dom"/>
</dbReference>
<feature type="transmembrane region" description="Helical" evidence="1">
    <location>
        <begin position="35"/>
        <end position="57"/>
    </location>
</feature>
<accession>A0A2X2JF81</accession>
<dbReference type="AlphaFoldDB" id="A0A2X2JF81"/>
<dbReference type="InterPro" id="IPR052710">
    <property type="entry name" value="CAAX_protease"/>
</dbReference>
<accession>A0A653Y3S5</accession>
<dbReference type="PANTHER" id="PTHR36435:SF1">
    <property type="entry name" value="CAAX AMINO TERMINAL PROTEASE FAMILY PROTEIN"/>
    <property type="match status" value="1"/>
</dbReference>
<feature type="transmembrane region" description="Helical" evidence="1">
    <location>
        <begin position="106"/>
        <end position="126"/>
    </location>
</feature>
<dbReference type="Pfam" id="PF02517">
    <property type="entry name" value="Rce1-like"/>
    <property type="match status" value="1"/>
</dbReference>
<evidence type="ECO:0000256" key="1">
    <source>
        <dbReference type="SAM" id="Phobius"/>
    </source>
</evidence>
<name>A0A2X2JF81_SPHMU</name>
<organism evidence="3 5">
    <name type="scientific">Sphingobacterium multivorum</name>
    <dbReference type="NCBI Taxonomy" id="28454"/>
    <lineage>
        <taxon>Bacteria</taxon>
        <taxon>Pseudomonadati</taxon>
        <taxon>Bacteroidota</taxon>
        <taxon>Sphingobacteriia</taxon>
        <taxon>Sphingobacteriales</taxon>
        <taxon>Sphingobacteriaceae</taxon>
        <taxon>Sphingobacterium</taxon>
    </lineage>
</organism>
<evidence type="ECO:0000259" key="2">
    <source>
        <dbReference type="Pfam" id="PF02517"/>
    </source>
</evidence>
<dbReference type="GeneID" id="97179399"/>
<feature type="transmembrane region" description="Helical" evidence="1">
    <location>
        <begin position="199"/>
        <end position="220"/>
    </location>
</feature>
<gene>
    <name evidence="3" type="ORF">NCTC11343_04451</name>
    <name evidence="4" type="ORF">SPHINGO8BC_110054</name>
</gene>
<evidence type="ECO:0000313" key="6">
    <source>
        <dbReference type="Proteomes" id="UP000432350"/>
    </source>
</evidence>
<keyword evidence="3" id="KW-0645">Protease</keyword>
<dbReference type="GO" id="GO:0006508">
    <property type="term" value="P:proteolysis"/>
    <property type="evidence" value="ECO:0007669"/>
    <property type="project" value="UniProtKB-KW"/>
</dbReference>
<protein>
    <submittedName>
        <fullName evidence="3">CAAX amino terminal protease self- immunity</fullName>
    </submittedName>
</protein>
<feature type="transmembrane region" description="Helical" evidence="1">
    <location>
        <begin position="77"/>
        <end position="99"/>
    </location>
</feature>
<keyword evidence="1" id="KW-1133">Transmembrane helix</keyword>
<dbReference type="GO" id="GO:0080120">
    <property type="term" value="P:CAAX-box protein maturation"/>
    <property type="evidence" value="ECO:0007669"/>
    <property type="project" value="UniProtKB-ARBA"/>
</dbReference>
<dbReference type="Proteomes" id="UP000432350">
    <property type="component" value="Unassembled WGS sequence"/>
</dbReference>
<keyword evidence="1" id="KW-0812">Transmembrane</keyword>
<reference evidence="3 5" key="1">
    <citation type="submission" date="2018-06" db="EMBL/GenBank/DDBJ databases">
        <authorList>
            <consortium name="Pathogen Informatics"/>
            <person name="Doyle S."/>
        </authorList>
    </citation>
    <scope>NUCLEOTIDE SEQUENCE [LARGE SCALE GENOMIC DNA]</scope>
    <source>
        <strain evidence="3 5">NCTC11343</strain>
    </source>
</reference>
<reference evidence="4 6" key="2">
    <citation type="submission" date="2019-10" db="EMBL/GenBank/DDBJ databases">
        <authorList>
            <person name="Karimi E."/>
        </authorList>
    </citation>
    <scope>NUCLEOTIDE SEQUENCE [LARGE SCALE GENOMIC DNA]</scope>
    <source>
        <strain evidence="4">Sphingobacterium sp. 8BC</strain>
    </source>
</reference>
<evidence type="ECO:0000313" key="4">
    <source>
        <dbReference type="EMBL" id="VXC37049.1"/>
    </source>
</evidence>
<sequence>MIAIVIELLVSWFLLKHFCHQDLRVLGFYAKGKPLFLSLVVPMFYLVILYLGIAYLVENPYKFNPEYTLGDFFRSLYYVSKAVIFEELIFRGALLYMLVSRFGKTKAAFITAIAFGVYHWFSYGIIGHVFEMSRVFMSTGVFGYLLARICIKTGKIIFPIALHFAYNFTTMVVFSKEKNIGLQLLVKAHAVDPVRPEGIFPLFIFVIYYVGFPVLCYIFLKSLKNTNGWS</sequence>